<feature type="repeat" description="ANK" evidence="3">
    <location>
        <begin position="195"/>
        <end position="227"/>
    </location>
</feature>
<dbReference type="InterPro" id="IPR002110">
    <property type="entry name" value="Ankyrin_rpt"/>
</dbReference>
<reference evidence="4 5" key="1">
    <citation type="submission" date="2022-12" db="EMBL/GenBank/DDBJ databases">
        <title>Chromosome-level genome of Tegillarca granosa.</title>
        <authorList>
            <person name="Kim J."/>
        </authorList>
    </citation>
    <scope>NUCLEOTIDE SEQUENCE [LARGE SCALE GENOMIC DNA]</scope>
    <source>
        <strain evidence="4">Teg-2019</strain>
        <tissue evidence="4">Adductor muscle</tissue>
    </source>
</reference>
<organism evidence="4 5">
    <name type="scientific">Tegillarca granosa</name>
    <name type="common">Malaysian cockle</name>
    <name type="synonym">Anadara granosa</name>
    <dbReference type="NCBI Taxonomy" id="220873"/>
    <lineage>
        <taxon>Eukaryota</taxon>
        <taxon>Metazoa</taxon>
        <taxon>Spiralia</taxon>
        <taxon>Lophotrochozoa</taxon>
        <taxon>Mollusca</taxon>
        <taxon>Bivalvia</taxon>
        <taxon>Autobranchia</taxon>
        <taxon>Pteriomorphia</taxon>
        <taxon>Arcoida</taxon>
        <taxon>Arcoidea</taxon>
        <taxon>Arcidae</taxon>
        <taxon>Tegillarca</taxon>
    </lineage>
</organism>
<feature type="repeat" description="ANK" evidence="3">
    <location>
        <begin position="162"/>
        <end position="194"/>
    </location>
</feature>
<keyword evidence="1" id="KW-0677">Repeat</keyword>
<feature type="repeat" description="ANK" evidence="3">
    <location>
        <begin position="96"/>
        <end position="128"/>
    </location>
</feature>
<keyword evidence="5" id="KW-1185">Reference proteome</keyword>
<dbReference type="PRINTS" id="PR01415">
    <property type="entry name" value="ANKYRIN"/>
</dbReference>
<evidence type="ECO:0000256" key="3">
    <source>
        <dbReference type="PROSITE-ProRule" id="PRU00023"/>
    </source>
</evidence>
<dbReference type="PANTHER" id="PTHR24171">
    <property type="entry name" value="ANKYRIN REPEAT DOMAIN-CONTAINING PROTEIN 39-RELATED"/>
    <property type="match status" value="1"/>
</dbReference>
<dbReference type="SMART" id="SM00248">
    <property type="entry name" value="ANK"/>
    <property type="match status" value="8"/>
</dbReference>
<dbReference type="Pfam" id="PF12796">
    <property type="entry name" value="Ank_2"/>
    <property type="match status" value="3"/>
</dbReference>
<proteinExistence type="predicted"/>
<comment type="caution">
    <text evidence="4">The sequence shown here is derived from an EMBL/GenBank/DDBJ whole genome shotgun (WGS) entry which is preliminary data.</text>
</comment>
<evidence type="ECO:0000313" key="4">
    <source>
        <dbReference type="EMBL" id="KAJ8306641.1"/>
    </source>
</evidence>
<dbReference type="SUPFAM" id="SSF48403">
    <property type="entry name" value="Ankyrin repeat"/>
    <property type="match status" value="1"/>
</dbReference>
<dbReference type="InterPro" id="IPR036770">
    <property type="entry name" value="Ankyrin_rpt-contain_sf"/>
</dbReference>
<evidence type="ECO:0000256" key="1">
    <source>
        <dbReference type="ARBA" id="ARBA00022737"/>
    </source>
</evidence>
<dbReference type="Proteomes" id="UP001217089">
    <property type="component" value="Unassembled WGS sequence"/>
</dbReference>
<dbReference type="Gene3D" id="1.25.40.20">
    <property type="entry name" value="Ankyrin repeat-containing domain"/>
    <property type="match status" value="2"/>
</dbReference>
<accession>A0ABQ9ERS5</accession>
<feature type="repeat" description="ANK" evidence="3">
    <location>
        <begin position="228"/>
        <end position="263"/>
    </location>
</feature>
<sequence>MNHVDLDEPDYTLDELCLAAANEETCNEILLLKAIEENDIETVRRLFTETDVSPNFVLNGRSPICRAAHNGRDLILDILIQQGCNLTTPDFTDSMWQRQPIHIAASKRHLRFVQKLIENGVDVNSRDSDQRTALHWVAIYGFANIAEYLLSVGGCVNIAQVDGFTPLHAASCLGHDELCKLLISNNVDLNRTDRDGWTTLHTAVCHGHINVVKALLDAGASLTRTTFDEENVLHIAVCKGHFEIYRISKYLVKKGAEIQTENTSGITPLYLAAMRTDESFMLLLYKAGYNFSKEKWIHENCFPSAVVQNEKLCNMLKSNASNARKLKDICCFKIRKLMGRNCIQSMTPCEQQSTFGNVGWDESDLPRIESISSQNTSVNDQEPLEIVQI</sequence>
<gene>
    <name evidence="4" type="ORF">KUTeg_017186</name>
</gene>
<name>A0ABQ9ERS5_TEGGR</name>
<dbReference type="PANTHER" id="PTHR24171:SF9">
    <property type="entry name" value="ANKYRIN REPEAT DOMAIN-CONTAINING PROTEIN 39"/>
    <property type="match status" value="1"/>
</dbReference>
<protein>
    <submittedName>
        <fullName evidence="4">Uncharacterized protein</fullName>
    </submittedName>
</protein>
<dbReference type="EMBL" id="JARBDR010000813">
    <property type="protein sequence ID" value="KAJ8306641.1"/>
    <property type="molecule type" value="Genomic_DNA"/>
</dbReference>
<evidence type="ECO:0000313" key="5">
    <source>
        <dbReference type="Proteomes" id="UP001217089"/>
    </source>
</evidence>
<dbReference type="PROSITE" id="PS50297">
    <property type="entry name" value="ANK_REP_REGION"/>
    <property type="match status" value="5"/>
</dbReference>
<feature type="repeat" description="ANK" evidence="3">
    <location>
        <begin position="59"/>
        <end position="91"/>
    </location>
</feature>
<keyword evidence="2 3" id="KW-0040">ANK repeat</keyword>
<evidence type="ECO:0000256" key="2">
    <source>
        <dbReference type="ARBA" id="ARBA00023043"/>
    </source>
</evidence>
<dbReference type="PROSITE" id="PS50088">
    <property type="entry name" value="ANK_REPEAT"/>
    <property type="match status" value="5"/>
</dbReference>